<dbReference type="Proteomes" id="UP001296873">
    <property type="component" value="Unassembled WGS sequence"/>
</dbReference>
<dbReference type="SUPFAM" id="SSF47413">
    <property type="entry name" value="lambda repressor-like DNA-binding domains"/>
    <property type="match status" value="1"/>
</dbReference>
<gene>
    <name evidence="2" type="ORF">CKO28_20400</name>
</gene>
<dbReference type="Pfam" id="PF13560">
    <property type="entry name" value="HTH_31"/>
    <property type="match status" value="1"/>
</dbReference>
<proteinExistence type="predicted"/>
<dbReference type="Gene3D" id="1.10.260.40">
    <property type="entry name" value="lambda repressor-like DNA-binding domains"/>
    <property type="match status" value="1"/>
</dbReference>
<evidence type="ECO:0000259" key="1">
    <source>
        <dbReference type="PROSITE" id="PS50943"/>
    </source>
</evidence>
<comment type="caution">
    <text evidence="2">The sequence shown here is derived from an EMBL/GenBank/DDBJ whole genome shotgun (WGS) entry which is preliminary data.</text>
</comment>
<feature type="domain" description="HTH cro/C1-type" evidence="1">
    <location>
        <begin position="10"/>
        <end position="42"/>
    </location>
</feature>
<accession>A0ABS1DIT2</accession>
<dbReference type="EMBL" id="NRRL01000092">
    <property type="protein sequence ID" value="MBK1670389.1"/>
    <property type="molecule type" value="Genomic_DNA"/>
</dbReference>
<reference evidence="2 3" key="1">
    <citation type="journal article" date="2020" name="Microorganisms">
        <title>Osmotic Adaptation and Compatible Solute Biosynthesis of Phototrophic Bacteria as Revealed from Genome Analyses.</title>
        <authorList>
            <person name="Imhoff J.F."/>
            <person name="Rahn T."/>
            <person name="Kunzel S."/>
            <person name="Keller A."/>
            <person name="Neulinger S.C."/>
        </authorList>
    </citation>
    <scope>NUCLEOTIDE SEQUENCE [LARGE SCALE GENOMIC DNA]</scope>
    <source>
        <strain evidence="2 3">DSM 9895</strain>
    </source>
</reference>
<keyword evidence="3" id="KW-1185">Reference proteome</keyword>
<organism evidence="2 3">
    <name type="scientific">Rhodovibrio sodomensis</name>
    <dbReference type="NCBI Taxonomy" id="1088"/>
    <lineage>
        <taxon>Bacteria</taxon>
        <taxon>Pseudomonadati</taxon>
        <taxon>Pseudomonadota</taxon>
        <taxon>Alphaproteobacteria</taxon>
        <taxon>Rhodospirillales</taxon>
        <taxon>Rhodovibrionaceae</taxon>
        <taxon>Rhodovibrio</taxon>
    </lineage>
</organism>
<dbReference type="CDD" id="cd00093">
    <property type="entry name" value="HTH_XRE"/>
    <property type="match status" value="1"/>
</dbReference>
<protein>
    <submittedName>
        <fullName evidence="2">Transcriptional regulator</fullName>
    </submittedName>
</protein>
<dbReference type="InterPro" id="IPR010982">
    <property type="entry name" value="Lambda_DNA-bd_dom_sf"/>
</dbReference>
<evidence type="ECO:0000313" key="2">
    <source>
        <dbReference type="EMBL" id="MBK1670389.1"/>
    </source>
</evidence>
<evidence type="ECO:0000313" key="3">
    <source>
        <dbReference type="Proteomes" id="UP001296873"/>
    </source>
</evidence>
<sequence length="79" mass="8973">MITREQCRGARAMLGWSREDLAEAARVGHRTIVDFERGARQPYERTVRDLQTALEAGGIEFLIPDHDKGPGLRLNRLVE</sequence>
<dbReference type="InterPro" id="IPR001387">
    <property type="entry name" value="Cro/C1-type_HTH"/>
</dbReference>
<dbReference type="PROSITE" id="PS50943">
    <property type="entry name" value="HTH_CROC1"/>
    <property type="match status" value="1"/>
</dbReference>
<name>A0ABS1DIT2_9PROT</name>